<evidence type="ECO:0000313" key="2">
    <source>
        <dbReference type="EMBL" id="SFQ34532.1"/>
    </source>
</evidence>
<dbReference type="STRING" id="1079859.SAMN04515674_115129"/>
<dbReference type="RefSeq" id="WP_229633001.1">
    <property type="nucleotide sequence ID" value="NZ_FOXH01000015.1"/>
</dbReference>
<reference evidence="2 3" key="1">
    <citation type="submission" date="2016-10" db="EMBL/GenBank/DDBJ databases">
        <authorList>
            <person name="de Groot N.N."/>
        </authorList>
    </citation>
    <scope>NUCLEOTIDE SEQUENCE [LARGE SCALE GENOMIC DNA]</scope>
    <source>
        <strain evidence="3">E92,LMG 26720,CCM 7988</strain>
    </source>
</reference>
<keyword evidence="3" id="KW-1185">Reference proteome</keyword>
<feature type="domain" description="Schlafen AlbA-2" evidence="1">
    <location>
        <begin position="34"/>
        <end position="151"/>
    </location>
</feature>
<dbReference type="PANTHER" id="PTHR30595:SF6">
    <property type="entry name" value="SCHLAFEN ALBA-2 DOMAIN-CONTAINING PROTEIN"/>
    <property type="match status" value="1"/>
</dbReference>
<accession>A0A1I5XRE4</accession>
<dbReference type="Gene3D" id="3.30.950.30">
    <property type="entry name" value="Schlafen, AAA domain"/>
    <property type="match status" value="1"/>
</dbReference>
<dbReference type="Proteomes" id="UP000199306">
    <property type="component" value="Unassembled WGS sequence"/>
</dbReference>
<name>A0A1I5XRE4_9BACT</name>
<dbReference type="InterPro" id="IPR038461">
    <property type="entry name" value="Schlafen_AlbA_2_dom_sf"/>
</dbReference>
<dbReference type="EMBL" id="FOXH01000015">
    <property type="protein sequence ID" value="SFQ34532.1"/>
    <property type="molecule type" value="Genomic_DNA"/>
</dbReference>
<dbReference type="GO" id="GO:0003677">
    <property type="term" value="F:DNA binding"/>
    <property type="evidence" value="ECO:0007669"/>
    <property type="project" value="UniProtKB-KW"/>
</dbReference>
<dbReference type="PANTHER" id="PTHR30595">
    <property type="entry name" value="GLPR-RELATED TRANSCRIPTIONAL REPRESSOR"/>
    <property type="match status" value="1"/>
</dbReference>
<organism evidence="2 3">
    <name type="scientific">Pseudarcicella hirudinis</name>
    <dbReference type="NCBI Taxonomy" id="1079859"/>
    <lineage>
        <taxon>Bacteria</taxon>
        <taxon>Pseudomonadati</taxon>
        <taxon>Bacteroidota</taxon>
        <taxon>Cytophagia</taxon>
        <taxon>Cytophagales</taxon>
        <taxon>Flectobacillaceae</taxon>
        <taxon>Pseudarcicella</taxon>
    </lineage>
</organism>
<sequence length="231" mass="26434">MSYGLEAYLEKAESHSRTSAMDLRSLRNLVRQGESSSLEFKLKANHPEKIIREIVAFANSGGGKLLVGVGDDKSIPGLKFVDEDEYVLVRALEKFCFPKVDYELERVHVSDEREILVFTIPPSLKKPHYVQLTNDPLPKAYVRVQDRSVQASKEIKQILRRENDEGVKFSYGEKEQKLFHYLEENKRISVDLFSQIADISRKSASHTLVLLVLANVLKVHPDEIVDWYSMA</sequence>
<evidence type="ECO:0000313" key="3">
    <source>
        <dbReference type="Proteomes" id="UP000199306"/>
    </source>
</evidence>
<dbReference type="Pfam" id="PF04326">
    <property type="entry name" value="SLFN_AlbA_2"/>
    <property type="match status" value="1"/>
</dbReference>
<keyword evidence="2" id="KW-0238">DNA-binding</keyword>
<proteinExistence type="predicted"/>
<dbReference type="AlphaFoldDB" id="A0A1I5XRE4"/>
<protein>
    <submittedName>
        <fullName evidence="2">Putative DNA-binding domain-containing protein</fullName>
    </submittedName>
</protein>
<dbReference type="InterPro" id="IPR007421">
    <property type="entry name" value="Schlafen_AlbA_2_dom"/>
</dbReference>
<evidence type="ECO:0000259" key="1">
    <source>
        <dbReference type="Pfam" id="PF04326"/>
    </source>
</evidence>
<gene>
    <name evidence="2" type="ORF">SAMN04515674_115129</name>
</gene>